<dbReference type="Pfam" id="PF26350">
    <property type="entry name" value="DUF8090"/>
    <property type="match status" value="1"/>
</dbReference>
<dbReference type="GO" id="GO:0005524">
    <property type="term" value="F:ATP binding"/>
    <property type="evidence" value="ECO:0007669"/>
    <property type="project" value="InterPro"/>
</dbReference>
<name>A0A941HR13_9CLOT</name>
<dbReference type="Pfam" id="PF11907">
    <property type="entry name" value="DUF3427"/>
    <property type="match status" value="1"/>
</dbReference>
<dbReference type="SMART" id="SM00487">
    <property type="entry name" value="DEXDc"/>
    <property type="match status" value="1"/>
</dbReference>
<dbReference type="GO" id="GO:0016787">
    <property type="term" value="F:hydrolase activity"/>
    <property type="evidence" value="ECO:0007669"/>
    <property type="project" value="InterPro"/>
</dbReference>
<dbReference type="InterPro" id="IPR025202">
    <property type="entry name" value="PLD-like_dom"/>
</dbReference>
<sequence length="928" mass="107466">MENRFLTNYTEQPFLERVRKNLRACDSFCFSVSFIKKAGLSLLIKDLEAALARGCQGRLITSTYQNFTDIESLRTFHRLMNDYPQFSCHLDYESFHDEQYSTLGFHTKGYIFTFPAHCEIIIGSSNLTRYALLRNVEWDLLLQESMESPIYLQTMTEFESLWAQTHALDQELIQRYQEQLHYAIERWDMDYDRAKTAIKPNYMQRAALKELNRYRAMGIHRAMIISSAGSGKTFLAAFDALNFNPKRLLYIVHESSILKKSLETVQTVFGPDVYCGLYTGEAKEGDADFLFATNILMARDLALFPKDAFDYIVIDECHHAVADSYKKIISHFEPEFLLGLTATPERMDNQDVLELFDQNVPFELRLRDAIINDLIVPFHYYGIRDQMVDYGLPKNQERKMLAQIADEEHCAFIIGEIEKHRPSGKLKALVFCRNITHARMMAEALGSHYHTAYLTGKNTVGERIRAYDDLQSESADLELLCSVDILNEGVDIPGVNMVIFLRPTESSTVFIQQLGRGLRKFPHKPYVTVLDFIGNSYKRSVQIAFALGSLAQNLVLEKRLMMSLVKDNFSALKLQEYGVKIQIDDLSKEEIIEHLENENFNSLSYLKQDYLNFKRFIGAEFYPRHMDYLNNDSAPDLQRFMSIKIGGKKTSCYYNFLLGIEEDHLPIFTESQVRFLQYVSSFLPLVRPHEFLIIAHLRKKPATKEELIMMLQESVQGFSQEQADHALEFMEKNQALGREGVLYTLNTLLDEQFLDYLDDLLEYGLVKYEADYGVSTDFLLWHSYRMDQVQLKLLNNPGYTMKGTYIYGKTVVIFASLKKDASVEERLNYQDKYLAPDLFQWESENNISRNDLQGLLESEHALIFIRKVSSENGVVMPFTYVGKGKLTNPRKQEKIDSVTRKLGTTYIFDVPMDNELPDYLQYDFGLQH</sequence>
<evidence type="ECO:0000313" key="4">
    <source>
        <dbReference type="Proteomes" id="UP000675379"/>
    </source>
</evidence>
<dbReference type="Gene3D" id="3.40.50.300">
    <property type="entry name" value="P-loop containing nucleotide triphosphate hydrolases"/>
    <property type="match status" value="2"/>
</dbReference>
<dbReference type="CDD" id="cd18799">
    <property type="entry name" value="SF2_C_EcoAI-like"/>
    <property type="match status" value="1"/>
</dbReference>
<dbReference type="InterPro" id="IPR021835">
    <property type="entry name" value="DUF3427"/>
</dbReference>
<dbReference type="InterPro" id="IPR058403">
    <property type="entry name" value="DUF8090"/>
</dbReference>
<dbReference type="GO" id="GO:0005829">
    <property type="term" value="C:cytosol"/>
    <property type="evidence" value="ECO:0007669"/>
    <property type="project" value="TreeGrafter"/>
</dbReference>
<dbReference type="AlphaFoldDB" id="A0A941HR13"/>
<dbReference type="PROSITE" id="PS51194">
    <property type="entry name" value="HELICASE_CTER"/>
    <property type="match status" value="1"/>
</dbReference>
<feature type="domain" description="Helicase ATP-binding" evidence="1">
    <location>
        <begin position="213"/>
        <end position="362"/>
    </location>
</feature>
<dbReference type="SUPFAM" id="SSF56024">
    <property type="entry name" value="Phospholipase D/nuclease"/>
    <property type="match status" value="1"/>
</dbReference>
<comment type="caution">
    <text evidence="3">The sequence shown here is derived from an EMBL/GenBank/DDBJ whole genome shotgun (WGS) entry which is preliminary data.</text>
</comment>
<evidence type="ECO:0000259" key="2">
    <source>
        <dbReference type="PROSITE" id="PS51194"/>
    </source>
</evidence>
<dbReference type="Proteomes" id="UP000675379">
    <property type="component" value="Unassembled WGS sequence"/>
</dbReference>
<dbReference type="Gene3D" id="3.30.870.10">
    <property type="entry name" value="Endonuclease Chain A"/>
    <property type="match status" value="1"/>
</dbReference>
<dbReference type="InterPro" id="IPR014001">
    <property type="entry name" value="Helicase_ATP-bd"/>
</dbReference>
<dbReference type="PROSITE" id="PS51192">
    <property type="entry name" value="HELICASE_ATP_BIND_1"/>
    <property type="match status" value="1"/>
</dbReference>
<accession>A0A941HR13</accession>
<dbReference type="InterPro" id="IPR001650">
    <property type="entry name" value="Helicase_C-like"/>
</dbReference>
<dbReference type="SMART" id="SM00490">
    <property type="entry name" value="HELICc"/>
    <property type="match status" value="1"/>
</dbReference>
<dbReference type="PANTHER" id="PTHR47396:SF1">
    <property type="entry name" value="ATP-DEPENDENT HELICASE IRC3-RELATED"/>
    <property type="match status" value="1"/>
</dbReference>
<evidence type="ECO:0000313" key="3">
    <source>
        <dbReference type="EMBL" id="MBR0576103.1"/>
    </source>
</evidence>
<dbReference type="Pfam" id="PF13091">
    <property type="entry name" value="PLDc_2"/>
    <property type="match status" value="1"/>
</dbReference>
<dbReference type="Pfam" id="PF04851">
    <property type="entry name" value="ResIII"/>
    <property type="match status" value="1"/>
</dbReference>
<gene>
    <name evidence="3" type="ORF">KCG48_07080</name>
</gene>
<reference evidence="3" key="1">
    <citation type="submission" date="2021-04" db="EMBL/GenBank/DDBJ databases">
        <title>Proteiniclasticum sedimins sp. nov., an obligate anaerobic bacterium isolated from anaerobic sludge.</title>
        <authorList>
            <person name="Liu J."/>
        </authorList>
    </citation>
    <scope>NUCLEOTIDE SEQUENCE</scope>
    <source>
        <strain evidence="3">BAD-10</strain>
    </source>
</reference>
<protein>
    <submittedName>
        <fullName evidence="3">DUF3427 domain-containing protein</fullName>
    </submittedName>
</protein>
<dbReference type="RefSeq" id="WP_211800877.1">
    <property type="nucleotide sequence ID" value="NZ_JAGSCS010000007.1"/>
</dbReference>
<dbReference type="EMBL" id="JAGSCS010000007">
    <property type="protein sequence ID" value="MBR0576103.1"/>
    <property type="molecule type" value="Genomic_DNA"/>
</dbReference>
<keyword evidence="4" id="KW-1185">Reference proteome</keyword>
<dbReference type="CDD" id="cd18032">
    <property type="entry name" value="DEXHc_RE_I_III_res"/>
    <property type="match status" value="1"/>
</dbReference>
<feature type="domain" description="Helicase C-terminal" evidence="2">
    <location>
        <begin position="396"/>
        <end position="562"/>
    </location>
</feature>
<dbReference type="InterPro" id="IPR050742">
    <property type="entry name" value="Helicase_Restrict-Modif_Enz"/>
</dbReference>
<dbReference type="InterPro" id="IPR006935">
    <property type="entry name" value="Helicase/UvrB_N"/>
</dbReference>
<dbReference type="Pfam" id="PF00271">
    <property type="entry name" value="Helicase_C"/>
    <property type="match status" value="1"/>
</dbReference>
<dbReference type="PANTHER" id="PTHR47396">
    <property type="entry name" value="TYPE I RESTRICTION ENZYME ECOKI R PROTEIN"/>
    <property type="match status" value="1"/>
</dbReference>
<dbReference type="SUPFAM" id="SSF52540">
    <property type="entry name" value="P-loop containing nucleoside triphosphate hydrolases"/>
    <property type="match status" value="1"/>
</dbReference>
<dbReference type="InterPro" id="IPR027417">
    <property type="entry name" value="P-loop_NTPase"/>
</dbReference>
<evidence type="ECO:0000259" key="1">
    <source>
        <dbReference type="PROSITE" id="PS51192"/>
    </source>
</evidence>
<proteinExistence type="predicted"/>
<organism evidence="3 4">
    <name type="scientific">Proteiniclasticum sediminis</name>
    <dbReference type="NCBI Taxonomy" id="2804028"/>
    <lineage>
        <taxon>Bacteria</taxon>
        <taxon>Bacillati</taxon>
        <taxon>Bacillota</taxon>
        <taxon>Clostridia</taxon>
        <taxon>Eubacteriales</taxon>
        <taxon>Clostridiaceae</taxon>
        <taxon>Proteiniclasticum</taxon>
    </lineage>
</organism>
<dbReference type="GO" id="GO:0003677">
    <property type="term" value="F:DNA binding"/>
    <property type="evidence" value="ECO:0007669"/>
    <property type="project" value="InterPro"/>
</dbReference>